<evidence type="ECO:0000256" key="1">
    <source>
        <dbReference type="SAM" id="Phobius"/>
    </source>
</evidence>
<dbReference type="Gene3D" id="2.60.40.3760">
    <property type="match status" value="2"/>
</dbReference>
<feature type="domain" description="GP-PDE" evidence="2">
    <location>
        <begin position="374"/>
        <end position="603"/>
    </location>
</feature>
<dbReference type="GO" id="GO:0006629">
    <property type="term" value="P:lipid metabolic process"/>
    <property type="evidence" value="ECO:0007669"/>
    <property type="project" value="InterPro"/>
</dbReference>
<sequence length="603" mass="68231">MKKKHRRRKKTHYIKWIAPFVLLIIGGVCLGYWGYSTLDYQNKESTSQDQAYQLSTPEFIKTSASMFSEQEKHTMINNIWSNPNFSEDPINKFMKGSGQISSKNYFSVHPVFHLIDIDGKQTNFRLIADLSTIKKVKSVTFPTWGEKEGPGDLKMYEGIFDPDTNTWQVTVQVKDHGEAGLYKSQILVRKENGKVEETEFGQFLISEPSLEATVDTSRVSKGQFSVNITVNSVADVEKLSIPIWSKNDQSDVAWYEGERQEDGTYKANMDYEKHQFNNGTYTANVYLTTANGLKVEKNAGSAEIHMSHPVRIRLLQNTTIFQDRALTKIKKEAAINSMAYVKGIVFNGEEKIYKTTEGYILAKDNQVNEMAEDIRYVAHRGNKKSAPENSLPAFQQANTWGVETDIWLTKDKHWVVMHDESVDRMTNGKGKVSDLTLEQIRALRIRSGSNVTSYDESQLIVPTLEDYLVIMRDYQKTPFIEIKPKALAPSDYDSLIQLIGGYGFSASARVISFDFNNLVEMKKRMPGLQVQFLTNTLNEQTISQVSSLGSNAGLDIEYKDVLSKIEMVTKAQSQGLLVNLWVVPKSNLDNAKALGVDNLTVNF</sequence>
<feature type="transmembrane region" description="Helical" evidence="1">
    <location>
        <begin position="12"/>
        <end position="35"/>
    </location>
</feature>
<dbReference type="Gene3D" id="3.20.20.190">
    <property type="entry name" value="Phosphatidylinositol (PI) phosphodiesterase"/>
    <property type="match status" value="1"/>
</dbReference>
<evidence type="ECO:0000259" key="2">
    <source>
        <dbReference type="PROSITE" id="PS51704"/>
    </source>
</evidence>
<dbReference type="Proteomes" id="UP000095256">
    <property type="component" value="Unassembled WGS sequence"/>
</dbReference>
<evidence type="ECO:0000313" key="4">
    <source>
        <dbReference type="Proteomes" id="UP000095256"/>
    </source>
</evidence>
<evidence type="ECO:0000313" key="3">
    <source>
        <dbReference type="EMBL" id="OEH81185.1"/>
    </source>
</evidence>
<dbReference type="InterPro" id="IPR017946">
    <property type="entry name" value="PLC-like_Pdiesterase_TIM-brl"/>
</dbReference>
<dbReference type="GO" id="GO:0008081">
    <property type="term" value="F:phosphoric diester hydrolase activity"/>
    <property type="evidence" value="ECO:0007669"/>
    <property type="project" value="InterPro"/>
</dbReference>
<dbReference type="Pfam" id="PF03009">
    <property type="entry name" value="GDPD"/>
    <property type="match status" value="1"/>
</dbReference>
<dbReference type="AlphaFoldDB" id="A0A1E5KTH0"/>
<comment type="caution">
    <text evidence="3">The sequence shown here is derived from an EMBL/GenBank/DDBJ whole genome shotgun (WGS) entry which is preliminary data.</text>
</comment>
<dbReference type="RefSeq" id="WP_069699773.1">
    <property type="nucleotide sequence ID" value="NZ_JBHRXB010000001.1"/>
</dbReference>
<dbReference type="InterPro" id="IPR013688">
    <property type="entry name" value="GBS_Bsp-like"/>
</dbReference>
<dbReference type="STRING" id="762845.BCR26_04885"/>
<dbReference type="SUPFAM" id="SSF51695">
    <property type="entry name" value="PLC-like phosphodiesterases"/>
    <property type="match status" value="1"/>
</dbReference>
<protein>
    <recommendedName>
        <fullName evidence="2">GP-PDE domain-containing protein</fullName>
    </recommendedName>
</protein>
<dbReference type="Pfam" id="PF08481">
    <property type="entry name" value="GBS_Bsp-like"/>
    <property type="match status" value="2"/>
</dbReference>
<accession>A0A1E5KTH0</accession>
<dbReference type="EMBL" id="MIEK01000056">
    <property type="protein sequence ID" value="OEH81185.1"/>
    <property type="molecule type" value="Genomic_DNA"/>
</dbReference>
<dbReference type="InterPro" id="IPR030395">
    <property type="entry name" value="GP_PDE_dom"/>
</dbReference>
<dbReference type="PANTHER" id="PTHR46211:SF1">
    <property type="entry name" value="GLYCEROPHOSPHODIESTER PHOSPHODIESTERASE, CYTOPLASMIC"/>
    <property type="match status" value="1"/>
</dbReference>
<keyword evidence="1" id="KW-1133">Transmembrane helix</keyword>
<reference evidence="3 4" key="1">
    <citation type="submission" date="2016-09" db="EMBL/GenBank/DDBJ databases">
        <authorList>
            <person name="Capua I."/>
            <person name="De Benedictis P."/>
            <person name="Joannis T."/>
            <person name="Lombin L.H."/>
            <person name="Cattoli G."/>
        </authorList>
    </citation>
    <scope>NUCLEOTIDE SEQUENCE [LARGE SCALE GENOMIC DNA]</scope>
    <source>
        <strain evidence="3 4">LMG 25899</strain>
    </source>
</reference>
<keyword evidence="4" id="KW-1185">Reference proteome</keyword>
<dbReference type="PANTHER" id="PTHR46211">
    <property type="entry name" value="GLYCEROPHOSPHORYL DIESTER PHOSPHODIESTERASE"/>
    <property type="match status" value="1"/>
</dbReference>
<dbReference type="PROSITE" id="PS51704">
    <property type="entry name" value="GP_PDE"/>
    <property type="match status" value="1"/>
</dbReference>
<proteinExistence type="predicted"/>
<keyword evidence="1" id="KW-0472">Membrane</keyword>
<name>A0A1E5KTH0_9ENTE</name>
<gene>
    <name evidence="3" type="ORF">BCR26_04885</name>
</gene>
<keyword evidence="1" id="KW-0812">Transmembrane</keyword>
<organism evidence="3 4">
    <name type="scientific">Enterococcus rivorum</name>
    <dbReference type="NCBI Taxonomy" id="762845"/>
    <lineage>
        <taxon>Bacteria</taxon>
        <taxon>Bacillati</taxon>
        <taxon>Bacillota</taxon>
        <taxon>Bacilli</taxon>
        <taxon>Lactobacillales</taxon>
        <taxon>Enterococcaceae</taxon>
        <taxon>Enterococcus</taxon>
    </lineage>
</organism>